<dbReference type="InterPro" id="IPR036397">
    <property type="entry name" value="RNaseH_sf"/>
</dbReference>
<evidence type="ECO:0008006" key="3">
    <source>
        <dbReference type="Google" id="ProtNLM"/>
    </source>
</evidence>
<dbReference type="Gene3D" id="3.30.420.10">
    <property type="entry name" value="Ribonuclease H-like superfamily/Ribonuclease H"/>
    <property type="match status" value="1"/>
</dbReference>
<organism evidence="1 2">
    <name type="scientific">Vitis vinifera</name>
    <name type="common">Grape</name>
    <dbReference type="NCBI Taxonomy" id="29760"/>
    <lineage>
        <taxon>Eukaryota</taxon>
        <taxon>Viridiplantae</taxon>
        <taxon>Streptophyta</taxon>
        <taxon>Embryophyta</taxon>
        <taxon>Tracheophyta</taxon>
        <taxon>Spermatophyta</taxon>
        <taxon>Magnoliopsida</taxon>
        <taxon>eudicotyledons</taxon>
        <taxon>Gunneridae</taxon>
        <taxon>Pentapetalae</taxon>
        <taxon>rosids</taxon>
        <taxon>Vitales</taxon>
        <taxon>Vitaceae</taxon>
        <taxon>Viteae</taxon>
        <taxon>Vitis</taxon>
    </lineage>
</organism>
<dbReference type="AlphaFoldDB" id="A0A438FD34"/>
<name>A0A438FD34_VITVI</name>
<dbReference type="PANTHER" id="PTHR48475">
    <property type="entry name" value="RIBONUCLEASE H"/>
    <property type="match status" value="1"/>
</dbReference>
<dbReference type="SUPFAM" id="SSF53098">
    <property type="entry name" value="Ribonuclease H-like"/>
    <property type="match status" value="1"/>
</dbReference>
<dbReference type="Proteomes" id="UP000288805">
    <property type="component" value="Unassembled WGS sequence"/>
</dbReference>
<dbReference type="PANTHER" id="PTHR48475:SF1">
    <property type="entry name" value="RNASE H TYPE-1 DOMAIN-CONTAINING PROTEIN"/>
    <property type="match status" value="1"/>
</dbReference>
<comment type="caution">
    <text evidence="1">The sequence shown here is derived from an EMBL/GenBank/DDBJ whole genome shotgun (WGS) entry which is preliminary data.</text>
</comment>
<evidence type="ECO:0000313" key="1">
    <source>
        <dbReference type="EMBL" id="RVW57895.1"/>
    </source>
</evidence>
<reference evidence="1 2" key="1">
    <citation type="journal article" date="2018" name="PLoS Genet.">
        <title>Population sequencing reveals clonal diversity and ancestral inbreeding in the grapevine cultivar Chardonnay.</title>
        <authorList>
            <person name="Roach M.J."/>
            <person name="Johnson D.L."/>
            <person name="Bohlmann J."/>
            <person name="van Vuuren H.J."/>
            <person name="Jones S.J."/>
            <person name="Pretorius I.S."/>
            <person name="Schmidt S.A."/>
            <person name="Borneman A.R."/>
        </authorList>
    </citation>
    <scope>NUCLEOTIDE SEQUENCE [LARGE SCALE GENOMIC DNA]</scope>
    <source>
        <strain evidence="2">cv. Chardonnay</strain>
        <tissue evidence="1">Leaf</tissue>
    </source>
</reference>
<evidence type="ECO:0000313" key="2">
    <source>
        <dbReference type="Proteomes" id="UP000288805"/>
    </source>
</evidence>
<accession>A0A438FD34</accession>
<dbReference type="InterPro" id="IPR012337">
    <property type="entry name" value="RNaseH-like_sf"/>
</dbReference>
<proteinExistence type="predicted"/>
<protein>
    <recommendedName>
        <fullName evidence="3">Integrase catalytic domain-containing protein</fullName>
    </recommendedName>
</protein>
<sequence length="285" mass="32364">MLPVYIKVALSITPEPVCNTSQTDSGWMLNIMKYLQTREVPRDEKQAHKLHIQATSFTLINDQLYRRSFGGSYLKCLSEPGAKYVMAKLHQGVCDNHPGGHTLAHCAYTQGKWVEAKAYANIKDKDVSKFVWKNIVCRFRVPQAIVTDNGPQFDTYRTTSKRPTGATPFALAYGMEAIIPTKIGMPIVKTIVQDQRDNNEELIRQLDFIDKLREDAAIRIASYHQRAIAQYNKRARPRFFRPGSLVLRKVFKNTTEVGARKLQCNWKGSYVVTKAGDSGYTTSRL</sequence>
<dbReference type="EMBL" id="QGNW01001004">
    <property type="protein sequence ID" value="RVW57895.1"/>
    <property type="molecule type" value="Genomic_DNA"/>
</dbReference>
<dbReference type="GO" id="GO:0003676">
    <property type="term" value="F:nucleic acid binding"/>
    <property type="evidence" value="ECO:0007669"/>
    <property type="project" value="InterPro"/>
</dbReference>
<gene>
    <name evidence="1" type="ORF">CK203_111595</name>
</gene>